<keyword evidence="2" id="KW-1185">Reference proteome</keyword>
<name>A0AAN7H5X8_9PEZI</name>
<evidence type="ECO:0000313" key="1">
    <source>
        <dbReference type="EMBL" id="KAK4232307.1"/>
    </source>
</evidence>
<dbReference type="AlphaFoldDB" id="A0AAN7H5X8"/>
<reference evidence="1" key="1">
    <citation type="journal article" date="2023" name="Mol. Phylogenet. Evol.">
        <title>Genome-scale phylogeny and comparative genomics of the fungal order Sordariales.</title>
        <authorList>
            <person name="Hensen N."/>
            <person name="Bonometti L."/>
            <person name="Westerberg I."/>
            <person name="Brannstrom I.O."/>
            <person name="Guillou S."/>
            <person name="Cros-Aarteil S."/>
            <person name="Calhoun S."/>
            <person name="Haridas S."/>
            <person name="Kuo A."/>
            <person name="Mondo S."/>
            <person name="Pangilinan J."/>
            <person name="Riley R."/>
            <person name="LaButti K."/>
            <person name="Andreopoulos B."/>
            <person name="Lipzen A."/>
            <person name="Chen C."/>
            <person name="Yan M."/>
            <person name="Daum C."/>
            <person name="Ng V."/>
            <person name="Clum A."/>
            <person name="Steindorff A."/>
            <person name="Ohm R.A."/>
            <person name="Martin F."/>
            <person name="Silar P."/>
            <person name="Natvig D.O."/>
            <person name="Lalanne C."/>
            <person name="Gautier V."/>
            <person name="Ament-Velasquez S.L."/>
            <person name="Kruys A."/>
            <person name="Hutchinson M.I."/>
            <person name="Powell A.J."/>
            <person name="Barry K."/>
            <person name="Miller A.N."/>
            <person name="Grigoriev I.V."/>
            <person name="Debuchy R."/>
            <person name="Gladieux P."/>
            <person name="Hiltunen Thoren M."/>
            <person name="Johannesson H."/>
        </authorList>
    </citation>
    <scope>NUCLEOTIDE SEQUENCE</scope>
    <source>
        <strain evidence="1">CBS 990.96</strain>
    </source>
</reference>
<accession>A0AAN7H5X8</accession>
<sequence length="203" mass="23133">MSINMSSVARALCVRQGLALAARRSLVTSSFASRPLLMRLTVQRSPRTALARQYIHIGPNDPYKNRKNVVFEPARSNNEFESAILSTDTLTITVWTQSASKESQELAERVRRLVESGVGEAEGGINFMEVELDAPTMIGDLHQIFFINEVPCMVTFTFGWSLLHDDPIHDRKLLEDEEWLEKYIRDIARQSKQIRIEESKPKN</sequence>
<comment type="caution">
    <text evidence="1">The sequence shown here is derived from an EMBL/GenBank/DDBJ whole genome shotgun (WGS) entry which is preliminary data.</text>
</comment>
<evidence type="ECO:0000313" key="2">
    <source>
        <dbReference type="Proteomes" id="UP001301958"/>
    </source>
</evidence>
<protein>
    <submittedName>
        <fullName evidence="1">Uncharacterized protein</fullName>
    </submittedName>
</protein>
<dbReference type="EMBL" id="MU865288">
    <property type="protein sequence ID" value="KAK4232307.1"/>
    <property type="molecule type" value="Genomic_DNA"/>
</dbReference>
<dbReference type="Proteomes" id="UP001301958">
    <property type="component" value="Unassembled WGS sequence"/>
</dbReference>
<gene>
    <name evidence="1" type="ORF">QBC38DRAFT_463739</name>
</gene>
<proteinExistence type="predicted"/>
<organism evidence="1 2">
    <name type="scientific">Podospora fimiseda</name>
    <dbReference type="NCBI Taxonomy" id="252190"/>
    <lineage>
        <taxon>Eukaryota</taxon>
        <taxon>Fungi</taxon>
        <taxon>Dikarya</taxon>
        <taxon>Ascomycota</taxon>
        <taxon>Pezizomycotina</taxon>
        <taxon>Sordariomycetes</taxon>
        <taxon>Sordariomycetidae</taxon>
        <taxon>Sordariales</taxon>
        <taxon>Podosporaceae</taxon>
        <taxon>Podospora</taxon>
    </lineage>
</organism>
<reference evidence="1" key="2">
    <citation type="submission" date="2023-05" db="EMBL/GenBank/DDBJ databases">
        <authorList>
            <consortium name="Lawrence Berkeley National Laboratory"/>
            <person name="Steindorff A."/>
            <person name="Hensen N."/>
            <person name="Bonometti L."/>
            <person name="Westerberg I."/>
            <person name="Brannstrom I.O."/>
            <person name="Guillou S."/>
            <person name="Cros-Aarteil S."/>
            <person name="Calhoun S."/>
            <person name="Haridas S."/>
            <person name="Kuo A."/>
            <person name="Mondo S."/>
            <person name="Pangilinan J."/>
            <person name="Riley R."/>
            <person name="Labutti K."/>
            <person name="Andreopoulos B."/>
            <person name="Lipzen A."/>
            <person name="Chen C."/>
            <person name="Yanf M."/>
            <person name="Daum C."/>
            <person name="Ng V."/>
            <person name="Clum A."/>
            <person name="Ohm R."/>
            <person name="Martin F."/>
            <person name="Silar P."/>
            <person name="Natvig D."/>
            <person name="Lalanne C."/>
            <person name="Gautier V."/>
            <person name="Ament-Velasquez S.L."/>
            <person name="Kruys A."/>
            <person name="Hutchinson M.I."/>
            <person name="Powell A.J."/>
            <person name="Barry K."/>
            <person name="Miller A.N."/>
            <person name="Grigoriev I.V."/>
            <person name="Debuchy R."/>
            <person name="Gladieux P."/>
            <person name="Thoren M.H."/>
            <person name="Johannesson H."/>
        </authorList>
    </citation>
    <scope>NUCLEOTIDE SEQUENCE</scope>
    <source>
        <strain evidence="1">CBS 990.96</strain>
    </source>
</reference>